<dbReference type="PROSITE" id="PS51354">
    <property type="entry name" value="GLUTAREDOXIN_2"/>
    <property type="match status" value="1"/>
</dbReference>
<name>A0A1J6HFC1_9HYPH</name>
<comment type="caution">
    <text evidence="2">The sequence shown here is derived from an EMBL/GenBank/DDBJ whole genome shotgun (WGS) entry which is preliminary data.</text>
</comment>
<evidence type="ECO:0000313" key="3">
    <source>
        <dbReference type="Proteomes" id="UP000182985"/>
    </source>
</evidence>
<protein>
    <submittedName>
        <fullName evidence="2">Uncharacterized protein</fullName>
    </submittedName>
</protein>
<dbReference type="Proteomes" id="UP000182985">
    <property type="component" value="Unassembled WGS sequence"/>
</dbReference>
<dbReference type="OrthoDB" id="8991911at2"/>
<gene>
    <name evidence="2" type="ORF">BLA27_23480</name>
</gene>
<feature type="region of interest" description="Disordered" evidence="1">
    <location>
        <begin position="1"/>
        <end position="33"/>
    </location>
</feature>
<accession>A0A1J6HFC1</accession>
<feature type="compositionally biased region" description="Polar residues" evidence="1">
    <location>
        <begin position="1"/>
        <end position="14"/>
    </location>
</feature>
<dbReference type="InterPro" id="IPR036249">
    <property type="entry name" value="Thioredoxin-like_sf"/>
</dbReference>
<evidence type="ECO:0000256" key="1">
    <source>
        <dbReference type="SAM" id="MobiDB-lite"/>
    </source>
</evidence>
<organism evidence="2 3">
    <name type="scientific">Brucella cytisi</name>
    <dbReference type="NCBI Taxonomy" id="407152"/>
    <lineage>
        <taxon>Bacteria</taxon>
        <taxon>Pseudomonadati</taxon>
        <taxon>Pseudomonadota</taxon>
        <taxon>Alphaproteobacteria</taxon>
        <taxon>Hyphomicrobiales</taxon>
        <taxon>Brucellaceae</taxon>
        <taxon>Brucella/Ochrobactrum group</taxon>
        <taxon>Brucella</taxon>
    </lineage>
</organism>
<evidence type="ECO:0000313" key="2">
    <source>
        <dbReference type="EMBL" id="OIS91067.1"/>
    </source>
</evidence>
<proteinExistence type="predicted"/>
<dbReference type="AlphaFoldDB" id="A0A1J6HFC1"/>
<dbReference type="EMBL" id="MOEC01000035">
    <property type="protein sequence ID" value="OIS91067.1"/>
    <property type="molecule type" value="Genomic_DNA"/>
</dbReference>
<dbReference type="RefSeq" id="WP_071633805.1">
    <property type="nucleotide sequence ID" value="NZ_MOEC01000035.1"/>
</dbReference>
<sequence>MNERLTQQLGTPSGSKKRKPDPLEETGGVTGALGNELSKSVKQNIFGPTIYMKKACPFCFKLRLALLEANLLPGVELKEFEEGSAEMAAFKEQHSRTKRRVSFPIAEVEKERFVQGADELIDHFLRPNNINPYSLPTLQAYIHGPFAQLTKS</sequence>
<dbReference type="SUPFAM" id="SSF52833">
    <property type="entry name" value="Thioredoxin-like"/>
    <property type="match status" value="1"/>
</dbReference>
<reference evidence="2 3" key="1">
    <citation type="submission" date="2016-10" db="EMBL/GenBank/DDBJ databases">
        <title>The Draft Genome Sequence of the Potato Rhizosphere Bacteria Ochrobactrum sp. IPA7.2.</title>
        <authorList>
            <person name="Gogoleva N.E."/>
            <person name="Khlopko Y.A."/>
            <person name="Burygin G.L."/>
            <person name="Plotnikov A.O."/>
        </authorList>
    </citation>
    <scope>NUCLEOTIDE SEQUENCE [LARGE SCALE GENOMIC DNA]</scope>
    <source>
        <strain evidence="2 3">IPA7.2</strain>
    </source>
</reference>
<keyword evidence="3" id="KW-1185">Reference proteome</keyword>